<dbReference type="Proteomes" id="UP001164539">
    <property type="component" value="Chromosome 9"/>
</dbReference>
<comment type="caution">
    <text evidence="1">The sequence shown here is derived from an EMBL/GenBank/DDBJ whole genome shotgun (WGS) entry which is preliminary data.</text>
</comment>
<accession>A0ACC1XJ53</accession>
<sequence length="601" mass="67042">MMENGFSSPRNDRFNPADLRVLVVDDDPTWLKILEKMLKKCSYEVTTCGLARDALSLLRERKDGYDIVISDVNMPDMDGFKLLEHVGLEMDLPVIMMSVDGETSRVMKGVQHGACDYLLKPIRMKELRNIWQHVYRKRIHEVRDIENIEGFESIQMTRSGSDQSDDGHFLTGEDLTFARKRKDAESKHDDKDSGDASSTKKARVVWSVDLHQKFVKAVNQIGFDKVGPKKILDLMNVPWLTRENVASHLQKYRLYLSRLQKENELKSAVAGIKQTDSPSKDSANSFGLQNSISVHHHNDVSSGSYGFSGSNSLVQNVNPKGLEGDLKGIVTIPVTESKRPLTVDVPNQRNVRSSRSSQIGFDCSFAPGESEVSFTAFDSTVPSQYPWSDVPQTQFKPEHKPLQLEDGFSQLSLPARGHHIQNDRLQSCPSISPGSSVADRDNNLKPLDTMYKSNYASAISVGTAVDSFPVQTKSHMVNHQSFEAIPPATSSMKSHGLNLSSISDLESAQRNINWGIGSSLAALDDDLQFCWLQGDCLPMNLGLQDINCSGYNDPGLISEVPFHLYDTMRFDYDHHYDPTEYSVIDQDGCSAIMGDNAQGQK</sequence>
<name>A0ACC1XJ53_MELAZ</name>
<evidence type="ECO:0000313" key="2">
    <source>
        <dbReference type="Proteomes" id="UP001164539"/>
    </source>
</evidence>
<keyword evidence="2" id="KW-1185">Reference proteome</keyword>
<evidence type="ECO:0000313" key="1">
    <source>
        <dbReference type="EMBL" id="KAJ4710933.1"/>
    </source>
</evidence>
<proteinExistence type="predicted"/>
<organism evidence="1 2">
    <name type="scientific">Melia azedarach</name>
    <name type="common">Chinaberry tree</name>
    <dbReference type="NCBI Taxonomy" id="155640"/>
    <lineage>
        <taxon>Eukaryota</taxon>
        <taxon>Viridiplantae</taxon>
        <taxon>Streptophyta</taxon>
        <taxon>Embryophyta</taxon>
        <taxon>Tracheophyta</taxon>
        <taxon>Spermatophyta</taxon>
        <taxon>Magnoliopsida</taxon>
        <taxon>eudicotyledons</taxon>
        <taxon>Gunneridae</taxon>
        <taxon>Pentapetalae</taxon>
        <taxon>rosids</taxon>
        <taxon>malvids</taxon>
        <taxon>Sapindales</taxon>
        <taxon>Meliaceae</taxon>
        <taxon>Melia</taxon>
    </lineage>
</organism>
<reference evidence="1 2" key="1">
    <citation type="journal article" date="2023" name="Science">
        <title>Complex scaffold remodeling in plant triterpene biosynthesis.</title>
        <authorList>
            <person name="De La Pena R."/>
            <person name="Hodgson H."/>
            <person name="Liu J.C."/>
            <person name="Stephenson M.J."/>
            <person name="Martin A.C."/>
            <person name="Owen C."/>
            <person name="Harkess A."/>
            <person name="Leebens-Mack J."/>
            <person name="Jimenez L.E."/>
            <person name="Osbourn A."/>
            <person name="Sattely E.S."/>
        </authorList>
    </citation>
    <scope>NUCLEOTIDE SEQUENCE [LARGE SCALE GENOMIC DNA]</scope>
    <source>
        <strain evidence="2">cv. JPN11</strain>
        <tissue evidence="1">Leaf</tissue>
    </source>
</reference>
<dbReference type="EMBL" id="CM051402">
    <property type="protein sequence ID" value="KAJ4710933.1"/>
    <property type="molecule type" value="Genomic_DNA"/>
</dbReference>
<protein>
    <submittedName>
        <fullName evidence="1">Two-component response regulator</fullName>
    </submittedName>
</protein>
<gene>
    <name evidence="1" type="ORF">OWV82_017035</name>
</gene>